<name>A0A934WIA2_9RHOB</name>
<dbReference type="PANTHER" id="PTHR30294:SF29">
    <property type="entry name" value="MULTIDRUG ABC TRANSPORTER PERMEASE YBHS-RELATED"/>
    <property type="match status" value="1"/>
</dbReference>
<comment type="caution">
    <text evidence="8">The sequence shown here is derived from an EMBL/GenBank/DDBJ whole genome shotgun (WGS) entry which is preliminary data.</text>
</comment>
<dbReference type="PANTHER" id="PTHR30294">
    <property type="entry name" value="MEMBRANE COMPONENT OF ABC TRANSPORTER YHHJ-RELATED"/>
    <property type="match status" value="1"/>
</dbReference>
<dbReference type="InterPro" id="IPR013525">
    <property type="entry name" value="ABC2_TM"/>
</dbReference>
<proteinExistence type="predicted"/>
<keyword evidence="9" id="KW-1185">Reference proteome</keyword>
<feature type="domain" description="ABC-2 type transporter transmembrane" evidence="7">
    <location>
        <begin position="22"/>
        <end position="162"/>
    </location>
</feature>
<evidence type="ECO:0000256" key="5">
    <source>
        <dbReference type="ARBA" id="ARBA00023136"/>
    </source>
</evidence>
<protein>
    <recommendedName>
        <fullName evidence="7">ABC-2 type transporter transmembrane domain-containing protein</fullName>
    </recommendedName>
</protein>
<reference evidence="8" key="1">
    <citation type="submission" date="2017-05" db="EMBL/GenBank/DDBJ databases">
        <authorList>
            <person name="Imhoff J.F."/>
            <person name="Rahn T."/>
            <person name="Kuenzel S."/>
            <person name="Neulinger S.C."/>
        </authorList>
    </citation>
    <scope>NUCLEOTIDE SEQUENCE</scope>
    <source>
        <strain evidence="8">LMG 28126</strain>
    </source>
</reference>
<feature type="transmembrane region" description="Helical" evidence="6">
    <location>
        <begin position="123"/>
        <end position="146"/>
    </location>
</feature>
<evidence type="ECO:0000259" key="7">
    <source>
        <dbReference type="Pfam" id="PF12698"/>
    </source>
</evidence>
<sequence length="224" mass="24155">MLQGYLQGAWENWLRQRRLEDPAEPKSTLRLQSRVWYNPGVDSRDFIVPGLVAIIMTLIGALLTALVMAREWERGTMEALFATPVRPGEVVLGKLLPYFVLGMGGMALSVAMAVWLFEVPLRGSLGLLILTSAVFMANALGMGLFISTLTRSQFVAAQAAIMAARASGPVPPGAMDAVHHLIDGDAGASFWRLGGTVEGGQRLRFDGAAPVEVDIFHRPAPTRG</sequence>
<dbReference type="Pfam" id="PF12698">
    <property type="entry name" value="ABC2_membrane_3"/>
    <property type="match status" value="1"/>
</dbReference>
<accession>A0A934WIA2</accession>
<evidence type="ECO:0000313" key="9">
    <source>
        <dbReference type="Proteomes" id="UP000706333"/>
    </source>
</evidence>
<evidence type="ECO:0000256" key="6">
    <source>
        <dbReference type="SAM" id="Phobius"/>
    </source>
</evidence>
<evidence type="ECO:0000256" key="1">
    <source>
        <dbReference type="ARBA" id="ARBA00004651"/>
    </source>
</evidence>
<reference evidence="8" key="2">
    <citation type="journal article" date="2020" name="Microorganisms">
        <title>Osmotic Adaptation and Compatible Solute Biosynthesis of Phototrophic Bacteria as Revealed from Genome Analyses.</title>
        <authorList>
            <person name="Imhoff J.F."/>
            <person name="Rahn T."/>
            <person name="Kunzel S."/>
            <person name="Keller A."/>
            <person name="Neulinger S.C."/>
        </authorList>
    </citation>
    <scope>NUCLEOTIDE SEQUENCE</scope>
    <source>
        <strain evidence="8">LMG 28126</strain>
    </source>
</reference>
<dbReference type="GO" id="GO:0005886">
    <property type="term" value="C:plasma membrane"/>
    <property type="evidence" value="ECO:0007669"/>
    <property type="project" value="UniProtKB-SubCell"/>
</dbReference>
<evidence type="ECO:0000256" key="2">
    <source>
        <dbReference type="ARBA" id="ARBA00022475"/>
    </source>
</evidence>
<comment type="subcellular location">
    <subcellularLocation>
        <location evidence="1">Cell membrane</location>
        <topology evidence="1">Multi-pass membrane protein</topology>
    </subcellularLocation>
</comment>
<dbReference type="AlphaFoldDB" id="A0A934WIA2"/>
<evidence type="ECO:0000313" key="8">
    <source>
        <dbReference type="EMBL" id="MBK5926353.1"/>
    </source>
</evidence>
<gene>
    <name evidence="8" type="ORF">CCR87_03115</name>
</gene>
<organism evidence="8 9">
    <name type="scientific">Rhodobaculum claviforme</name>
    <dbReference type="NCBI Taxonomy" id="1549854"/>
    <lineage>
        <taxon>Bacteria</taxon>
        <taxon>Pseudomonadati</taxon>
        <taxon>Pseudomonadota</taxon>
        <taxon>Alphaproteobacteria</taxon>
        <taxon>Rhodobacterales</taxon>
        <taxon>Paracoccaceae</taxon>
        <taxon>Rhodobaculum</taxon>
    </lineage>
</organism>
<dbReference type="GO" id="GO:0140359">
    <property type="term" value="F:ABC-type transporter activity"/>
    <property type="evidence" value="ECO:0007669"/>
    <property type="project" value="InterPro"/>
</dbReference>
<feature type="transmembrane region" description="Helical" evidence="6">
    <location>
        <begin position="95"/>
        <end position="117"/>
    </location>
</feature>
<keyword evidence="4 6" id="KW-1133">Transmembrane helix</keyword>
<keyword evidence="5 6" id="KW-0472">Membrane</keyword>
<dbReference type="InterPro" id="IPR051449">
    <property type="entry name" value="ABC-2_transporter_component"/>
</dbReference>
<evidence type="ECO:0000256" key="3">
    <source>
        <dbReference type="ARBA" id="ARBA00022692"/>
    </source>
</evidence>
<feature type="transmembrane region" description="Helical" evidence="6">
    <location>
        <begin position="46"/>
        <end position="69"/>
    </location>
</feature>
<keyword evidence="3 6" id="KW-0812">Transmembrane</keyword>
<keyword evidence="2" id="KW-1003">Cell membrane</keyword>
<dbReference type="Proteomes" id="UP000706333">
    <property type="component" value="Unassembled WGS sequence"/>
</dbReference>
<dbReference type="EMBL" id="NHSD01000121">
    <property type="protein sequence ID" value="MBK5926353.1"/>
    <property type="molecule type" value="Genomic_DNA"/>
</dbReference>
<evidence type="ECO:0000256" key="4">
    <source>
        <dbReference type="ARBA" id="ARBA00022989"/>
    </source>
</evidence>